<name>A0ABP6MEB9_9ACTN</name>
<dbReference type="PROSITE" id="PS01116">
    <property type="entry name" value="XANTH_URACIL_PERMASE"/>
    <property type="match status" value="1"/>
</dbReference>
<comment type="similarity">
    <text evidence="2">Belongs to the nucleobase:cation symporter-2 (NCS2) (TC 2.A.40) family.</text>
</comment>
<feature type="transmembrane region" description="Helical" evidence="9">
    <location>
        <begin position="173"/>
        <end position="197"/>
    </location>
</feature>
<feature type="transmembrane region" description="Helical" evidence="9">
    <location>
        <begin position="389"/>
        <end position="409"/>
    </location>
</feature>
<evidence type="ECO:0000256" key="2">
    <source>
        <dbReference type="ARBA" id="ARBA00008821"/>
    </source>
</evidence>
<dbReference type="Pfam" id="PF00860">
    <property type="entry name" value="Xan_ur_permease"/>
    <property type="match status" value="1"/>
</dbReference>
<dbReference type="NCBIfam" id="TIGR00801">
    <property type="entry name" value="ncs2"/>
    <property type="match status" value="1"/>
</dbReference>
<accession>A0ABP6MEB9</accession>
<evidence type="ECO:0000256" key="8">
    <source>
        <dbReference type="SAM" id="MobiDB-lite"/>
    </source>
</evidence>
<feature type="transmembrane region" description="Helical" evidence="9">
    <location>
        <begin position="360"/>
        <end position="383"/>
    </location>
</feature>
<dbReference type="InterPro" id="IPR006042">
    <property type="entry name" value="Xan_ur_permease"/>
</dbReference>
<dbReference type="PANTHER" id="PTHR42810">
    <property type="entry name" value="PURINE PERMEASE C1399.01C-RELATED"/>
    <property type="match status" value="1"/>
</dbReference>
<feature type="compositionally biased region" description="Polar residues" evidence="8">
    <location>
        <begin position="1"/>
        <end position="10"/>
    </location>
</feature>
<feature type="transmembrane region" description="Helical" evidence="9">
    <location>
        <begin position="275"/>
        <end position="294"/>
    </location>
</feature>
<evidence type="ECO:0000256" key="7">
    <source>
        <dbReference type="ARBA" id="ARBA00023136"/>
    </source>
</evidence>
<evidence type="ECO:0000256" key="1">
    <source>
        <dbReference type="ARBA" id="ARBA00004651"/>
    </source>
</evidence>
<keyword evidence="4" id="KW-1003">Cell membrane</keyword>
<evidence type="ECO:0000256" key="4">
    <source>
        <dbReference type="ARBA" id="ARBA00022475"/>
    </source>
</evidence>
<dbReference type="InterPro" id="IPR017588">
    <property type="entry name" value="UacT-like"/>
</dbReference>
<dbReference type="Proteomes" id="UP001501637">
    <property type="component" value="Unassembled WGS sequence"/>
</dbReference>
<feature type="transmembrane region" description="Helical" evidence="9">
    <location>
        <begin position="117"/>
        <end position="135"/>
    </location>
</feature>
<dbReference type="PANTHER" id="PTHR42810:SF4">
    <property type="entry name" value="URIC ACID TRANSPORTER UACT"/>
    <property type="match status" value="1"/>
</dbReference>
<organism evidence="10 11">
    <name type="scientific">Streptomyces rectiviolaceus</name>
    <dbReference type="NCBI Taxonomy" id="332591"/>
    <lineage>
        <taxon>Bacteria</taxon>
        <taxon>Bacillati</taxon>
        <taxon>Actinomycetota</taxon>
        <taxon>Actinomycetes</taxon>
        <taxon>Kitasatosporales</taxon>
        <taxon>Streptomycetaceae</taxon>
        <taxon>Streptomyces</taxon>
    </lineage>
</organism>
<feature type="transmembrane region" description="Helical" evidence="9">
    <location>
        <begin position="209"/>
        <end position="226"/>
    </location>
</feature>
<feature type="transmembrane region" description="Helical" evidence="9">
    <location>
        <begin position="421"/>
        <end position="443"/>
    </location>
</feature>
<keyword evidence="5 9" id="KW-0812">Transmembrane</keyword>
<protein>
    <submittedName>
        <fullName evidence="10">Nucleobase:cation symporter-2 family protein</fullName>
    </submittedName>
</protein>
<evidence type="ECO:0000313" key="11">
    <source>
        <dbReference type="Proteomes" id="UP001501637"/>
    </source>
</evidence>
<dbReference type="EMBL" id="BAAAUG010000044">
    <property type="protein sequence ID" value="GAA3105738.1"/>
    <property type="molecule type" value="Genomic_DNA"/>
</dbReference>
<keyword evidence="3" id="KW-0813">Transport</keyword>
<dbReference type="NCBIfam" id="NF037981">
    <property type="entry name" value="NCS2_1"/>
    <property type="match status" value="1"/>
</dbReference>
<evidence type="ECO:0000256" key="9">
    <source>
        <dbReference type="SAM" id="Phobius"/>
    </source>
</evidence>
<evidence type="ECO:0000256" key="3">
    <source>
        <dbReference type="ARBA" id="ARBA00022448"/>
    </source>
</evidence>
<sequence>MATQPRFTKQGTTPGTTPGATPGATPDPSEVDGESAIPGTQEIHPVDQKLPPLKMATTGLQHVAAMYAGVVAPPLIVGAAIGLSAKELTFLTGACLFTAGLATFLQTLGIWKIGARLPFVNGVTFAGVAPMLAVVDSTKDKDDALPIIFGAVIVAGVLGFIAAPFFSKLVRFFPPVVTGTVITLIGISLMPVAFGWAQGPVPGADDYGSMKNLGLAGITLVIVLLLRRFTTGFVKQIAVLLGLIVGTVIAIPFGVTDFSPVGDADIVGFPTPFHFGAPQFAAAAIVSLCVVMVVSMTESTADMLALGEIVDRPADEKTIAAGLRADCLGSAVSPLFNGFMCSAFAQNIGLVAMTKIRSRYVVAVGGGFLVLMGLCPMAASLIAVVPRPVLGGAGIVLFGSVAASGIQTLVKANLERDNNVLIVAVSLAVGLIPIAAPEFYHAFPETANIILDSGISTGCVAAVLLNLVFNHIGKRGEDDDVTNPMEPGGEIAEQRVHEGSSAAGAY</sequence>
<evidence type="ECO:0000256" key="5">
    <source>
        <dbReference type="ARBA" id="ARBA00022692"/>
    </source>
</evidence>
<dbReference type="NCBIfam" id="TIGR03173">
    <property type="entry name" value="pbuX"/>
    <property type="match status" value="1"/>
</dbReference>
<feature type="transmembrane region" description="Helical" evidence="9">
    <location>
        <begin position="88"/>
        <end position="105"/>
    </location>
</feature>
<evidence type="ECO:0000313" key="10">
    <source>
        <dbReference type="EMBL" id="GAA3105738.1"/>
    </source>
</evidence>
<reference evidence="11" key="1">
    <citation type="journal article" date="2019" name="Int. J. Syst. Evol. Microbiol.">
        <title>The Global Catalogue of Microorganisms (GCM) 10K type strain sequencing project: providing services to taxonomists for standard genome sequencing and annotation.</title>
        <authorList>
            <consortium name="The Broad Institute Genomics Platform"/>
            <consortium name="The Broad Institute Genome Sequencing Center for Infectious Disease"/>
            <person name="Wu L."/>
            <person name="Ma J."/>
        </authorList>
    </citation>
    <scope>NUCLEOTIDE SEQUENCE [LARGE SCALE GENOMIC DNA]</scope>
    <source>
        <strain evidence="11">JCM 9092</strain>
    </source>
</reference>
<feature type="transmembrane region" description="Helical" evidence="9">
    <location>
        <begin position="63"/>
        <end position="82"/>
    </location>
</feature>
<keyword evidence="11" id="KW-1185">Reference proteome</keyword>
<proteinExistence type="inferred from homology"/>
<keyword evidence="6 9" id="KW-1133">Transmembrane helix</keyword>
<feature type="transmembrane region" description="Helical" evidence="9">
    <location>
        <begin position="238"/>
        <end position="255"/>
    </location>
</feature>
<feature type="transmembrane region" description="Helical" evidence="9">
    <location>
        <begin position="449"/>
        <end position="469"/>
    </location>
</feature>
<feature type="region of interest" description="Disordered" evidence="8">
    <location>
        <begin position="478"/>
        <end position="506"/>
    </location>
</feature>
<gene>
    <name evidence="10" type="ORF">GCM10010449_30930</name>
</gene>
<keyword evidence="7 9" id="KW-0472">Membrane</keyword>
<feature type="transmembrane region" description="Helical" evidence="9">
    <location>
        <begin position="147"/>
        <end position="166"/>
    </location>
</feature>
<comment type="caution">
    <text evidence="10">The sequence shown here is derived from an EMBL/GenBank/DDBJ whole genome shotgun (WGS) entry which is preliminary data.</text>
</comment>
<evidence type="ECO:0000256" key="6">
    <source>
        <dbReference type="ARBA" id="ARBA00022989"/>
    </source>
</evidence>
<feature type="region of interest" description="Disordered" evidence="8">
    <location>
        <begin position="1"/>
        <end position="50"/>
    </location>
</feature>
<feature type="compositionally biased region" description="Low complexity" evidence="8">
    <location>
        <begin position="11"/>
        <end position="26"/>
    </location>
</feature>
<comment type="subcellular location">
    <subcellularLocation>
        <location evidence="1">Cell membrane</location>
        <topology evidence="1">Multi-pass membrane protein</topology>
    </subcellularLocation>
</comment>
<dbReference type="InterPro" id="IPR006043">
    <property type="entry name" value="NCS2"/>
</dbReference>